<evidence type="ECO:0000313" key="3">
    <source>
        <dbReference type="EMBL" id="KAG7338294.1"/>
    </source>
</evidence>
<evidence type="ECO:0000256" key="1">
    <source>
        <dbReference type="SAM" id="Coils"/>
    </source>
</evidence>
<evidence type="ECO:0000313" key="4">
    <source>
        <dbReference type="EMBL" id="KAG7340478.1"/>
    </source>
</evidence>
<keyword evidence="5" id="KW-1185">Reference proteome</keyword>
<proteinExistence type="predicted"/>
<dbReference type="OrthoDB" id="50022at2759"/>
<dbReference type="Proteomes" id="UP000693970">
    <property type="component" value="Unassembled WGS sequence"/>
</dbReference>
<feature type="region of interest" description="Disordered" evidence="2">
    <location>
        <begin position="1"/>
        <end position="23"/>
    </location>
</feature>
<organism evidence="3 5">
    <name type="scientific">Nitzschia inconspicua</name>
    <dbReference type="NCBI Taxonomy" id="303405"/>
    <lineage>
        <taxon>Eukaryota</taxon>
        <taxon>Sar</taxon>
        <taxon>Stramenopiles</taxon>
        <taxon>Ochrophyta</taxon>
        <taxon>Bacillariophyta</taxon>
        <taxon>Bacillariophyceae</taxon>
        <taxon>Bacillariophycidae</taxon>
        <taxon>Bacillariales</taxon>
        <taxon>Bacillariaceae</taxon>
        <taxon>Nitzschia</taxon>
    </lineage>
</organism>
<keyword evidence="1" id="KW-0175">Coiled coil</keyword>
<dbReference type="EMBL" id="JAGRRH010000060">
    <property type="protein sequence ID" value="KAG7338294.1"/>
    <property type="molecule type" value="Genomic_DNA"/>
</dbReference>
<comment type="caution">
    <text evidence="3">The sequence shown here is derived from an EMBL/GenBank/DDBJ whole genome shotgun (WGS) entry which is preliminary data.</text>
</comment>
<reference evidence="3" key="1">
    <citation type="journal article" date="2021" name="Sci. Rep.">
        <title>Diploid genomic architecture of Nitzschia inconspicua, an elite biomass production diatom.</title>
        <authorList>
            <person name="Oliver A."/>
            <person name="Podell S."/>
            <person name="Pinowska A."/>
            <person name="Traller J.C."/>
            <person name="Smith S.R."/>
            <person name="McClure R."/>
            <person name="Beliaev A."/>
            <person name="Bohutskyi P."/>
            <person name="Hill E.A."/>
            <person name="Rabines A."/>
            <person name="Zheng H."/>
            <person name="Allen L.Z."/>
            <person name="Kuo A."/>
            <person name="Grigoriev I.V."/>
            <person name="Allen A.E."/>
            <person name="Hazlebeck D."/>
            <person name="Allen E.E."/>
        </authorList>
    </citation>
    <scope>NUCLEOTIDE SEQUENCE</scope>
    <source>
        <strain evidence="3">Hildebrandi</strain>
    </source>
</reference>
<dbReference type="EMBL" id="JAGRRH010000027">
    <property type="protein sequence ID" value="KAG7340478.1"/>
    <property type="molecule type" value="Genomic_DNA"/>
</dbReference>
<accession>A0A9K3PAV3</accession>
<protein>
    <submittedName>
        <fullName evidence="3">Uncharacterized protein</fullName>
    </submittedName>
</protein>
<sequence length="563" mass="63161">MSEAPLTEVPIEEDPTSYETPHDTDEFKRSFALNYALRKKPKALFAMAMGFPEFQGILDRPPLSTIKRKELNEHYIPKAEDFKHEIKRRSHFFMNSPEEANFYTDELKRSHPLKTKRSSIVLPQPNQWLNTQLKSWLVEKPLKPNDNDTRFIRFQIKRSLEYLAAENGEGGPEVLRDLPFEPTPVDAPLDGPIGAVADVSAPVTAAIIASPPASHITPAPGEIDTANYIYTSAADSDEYKLSAAETFLLRGSKPRVLFALALGIPELQAMVESATFNLVKRKEVTEDYVPRAEDYRYEIKRRAHCFMNAEDQVMYYVNELKMKNPLENMRGVVSLPQPNQWKLQALKSWLIERPLKPDPKDSDFLKGAIEKCMEALNEAVTKDPTLSQGQLGKRTSSAILTGTDLLGTAMLDAPTNRVSLMEVMAKQDAILGAVSRQAKQQTILNKVTILTQSNMGYQQEVASLRSTLNDIESRIMTVEMKIAESPSSESSLKKIISTQEERKASVDAQIKELEAQILSGKAQIEVLNKELEDMESAAIVEPVEPVTKKLKTEEDEEIVEASV</sequence>
<feature type="coiled-coil region" evidence="1">
    <location>
        <begin position="454"/>
        <end position="537"/>
    </location>
</feature>
<reference evidence="3" key="2">
    <citation type="submission" date="2021-04" db="EMBL/GenBank/DDBJ databases">
        <authorList>
            <person name="Podell S."/>
        </authorList>
    </citation>
    <scope>NUCLEOTIDE SEQUENCE</scope>
    <source>
        <strain evidence="3">Hildebrandi</strain>
    </source>
</reference>
<evidence type="ECO:0000313" key="5">
    <source>
        <dbReference type="Proteomes" id="UP000693970"/>
    </source>
</evidence>
<name>A0A9K3PAV3_9STRA</name>
<gene>
    <name evidence="4" type="ORF">IV203_024021</name>
    <name evidence="3" type="ORF">IV203_024542</name>
</gene>
<dbReference type="AlphaFoldDB" id="A0A9K3PAV3"/>
<evidence type="ECO:0000256" key="2">
    <source>
        <dbReference type="SAM" id="MobiDB-lite"/>
    </source>
</evidence>